<evidence type="ECO:0000256" key="3">
    <source>
        <dbReference type="ARBA" id="ARBA00023167"/>
    </source>
</evidence>
<proteinExistence type="predicted"/>
<dbReference type="InterPro" id="IPR046342">
    <property type="entry name" value="CBS_dom_sf"/>
</dbReference>
<evidence type="ECO:0000256" key="2">
    <source>
        <dbReference type="ARBA" id="ARBA00023122"/>
    </source>
</evidence>
<accession>A0A832VXT1</accession>
<dbReference type="PANTHER" id="PTHR43080:SF29">
    <property type="entry name" value="OS02G0818000 PROTEIN"/>
    <property type="match status" value="1"/>
</dbReference>
<dbReference type="Gene3D" id="3.10.580.10">
    <property type="entry name" value="CBS-domain"/>
    <property type="match status" value="2"/>
</dbReference>
<dbReference type="GO" id="GO:0009086">
    <property type="term" value="P:methionine biosynthetic process"/>
    <property type="evidence" value="ECO:0007669"/>
    <property type="project" value="UniProtKB-KW"/>
</dbReference>
<keyword evidence="2 4" id="KW-0129">CBS domain</keyword>
<evidence type="ECO:0000313" key="7">
    <source>
        <dbReference type="Proteomes" id="UP000600363"/>
    </source>
</evidence>
<reference evidence="6" key="1">
    <citation type="journal article" date="2020" name="bioRxiv">
        <title>A rank-normalized archaeal taxonomy based on genome phylogeny resolves widespread incomplete and uneven classifications.</title>
        <authorList>
            <person name="Rinke C."/>
            <person name="Chuvochina M."/>
            <person name="Mussig A.J."/>
            <person name="Chaumeil P.-A."/>
            <person name="Waite D.W."/>
            <person name="Whitman W.B."/>
            <person name="Parks D.H."/>
            <person name="Hugenholtz P."/>
        </authorList>
    </citation>
    <scope>NUCLEOTIDE SEQUENCE</scope>
    <source>
        <strain evidence="6">UBA12518</strain>
    </source>
</reference>
<keyword evidence="3" id="KW-0486">Methionine biosynthesis</keyword>
<organism evidence="6 7">
    <name type="scientific">Methermicoccus shengliensis</name>
    <dbReference type="NCBI Taxonomy" id="660064"/>
    <lineage>
        <taxon>Archaea</taxon>
        <taxon>Methanobacteriati</taxon>
        <taxon>Methanobacteriota</taxon>
        <taxon>Stenosarchaea group</taxon>
        <taxon>Methanomicrobia</taxon>
        <taxon>Methanosarcinales</taxon>
        <taxon>Methermicoccaceae</taxon>
        <taxon>Methermicoccus</taxon>
    </lineage>
</organism>
<keyword evidence="1" id="KW-0028">Amino-acid biosynthesis</keyword>
<dbReference type="EMBL" id="DUIH01000021">
    <property type="protein sequence ID" value="HIH70142.1"/>
    <property type="molecule type" value="Genomic_DNA"/>
</dbReference>
<gene>
    <name evidence="6" type="ORF">HA299_05985</name>
</gene>
<dbReference type="CDD" id="cd04638">
    <property type="entry name" value="CBS_pair_arch2_repeat1"/>
    <property type="match status" value="1"/>
</dbReference>
<evidence type="ECO:0000313" key="6">
    <source>
        <dbReference type="EMBL" id="HIH70142.1"/>
    </source>
</evidence>
<comment type="caution">
    <text evidence="6">The sequence shown here is derived from an EMBL/GenBank/DDBJ whole genome shotgun (WGS) entry which is preliminary data.</text>
</comment>
<feature type="domain" description="CBS" evidence="5">
    <location>
        <begin position="11"/>
        <end position="67"/>
    </location>
</feature>
<dbReference type="Proteomes" id="UP000600363">
    <property type="component" value="Unassembled WGS sequence"/>
</dbReference>
<feature type="domain" description="CBS" evidence="5">
    <location>
        <begin position="131"/>
        <end position="190"/>
    </location>
</feature>
<dbReference type="SMART" id="SM00116">
    <property type="entry name" value="CBS"/>
    <property type="match status" value="4"/>
</dbReference>
<name>A0A832VXT1_9EURY</name>
<feature type="domain" description="CBS" evidence="5">
    <location>
        <begin position="69"/>
        <end position="125"/>
    </location>
</feature>
<dbReference type="InterPro" id="IPR051257">
    <property type="entry name" value="Diverse_CBS-Domain"/>
</dbReference>
<dbReference type="AlphaFoldDB" id="A0A832VXT1"/>
<dbReference type="CDD" id="cd04614">
    <property type="entry name" value="CBS_pair_arch2_repeat2"/>
    <property type="match status" value="1"/>
</dbReference>
<dbReference type="Pfam" id="PF00571">
    <property type="entry name" value="CBS"/>
    <property type="match status" value="4"/>
</dbReference>
<dbReference type="PANTHER" id="PTHR43080">
    <property type="entry name" value="CBS DOMAIN-CONTAINING PROTEIN CBSX3, MITOCHONDRIAL"/>
    <property type="match status" value="1"/>
</dbReference>
<protein>
    <submittedName>
        <fullName evidence="6">CBS domain-containing protein</fullName>
    </submittedName>
</protein>
<dbReference type="RefSeq" id="WP_276624590.1">
    <property type="nucleotide sequence ID" value="NZ_DUIH01000021.1"/>
</dbReference>
<evidence type="ECO:0000256" key="1">
    <source>
        <dbReference type="ARBA" id="ARBA00022605"/>
    </source>
</evidence>
<evidence type="ECO:0000256" key="4">
    <source>
        <dbReference type="PROSITE-ProRule" id="PRU00703"/>
    </source>
</evidence>
<dbReference type="PROSITE" id="PS51371">
    <property type="entry name" value="CBS"/>
    <property type="match status" value="4"/>
</dbReference>
<dbReference type="SUPFAM" id="SSF54631">
    <property type="entry name" value="CBS-domain pair"/>
    <property type="match status" value="2"/>
</dbReference>
<feature type="domain" description="CBS" evidence="5">
    <location>
        <begin position="229"/>
        <end position="283"/>
    </location>
</feature>
<sequence>MPLNIKVKNVMTKEVAYATVPGSRHEVLQILKTKHISGVPVVKDGKVVGIVTRTDLLKNPTEEQLAILMTRNPITISPDATIETAARLMSVHGVRRLPVVENGVLVGIITVTDLLGIIAENGFDESIKPYVAPSVVSVWDETPLPVVGMIMKLADVKASPVLNSELELVGIVTDKDLIAASVVEDSLHQSDISAGSDEDAWTWESMRDTLKLYYSISRIKLPDRPVKEAMRDAPAVGINGSVVSEVARLMRRNGLEQLPVITAENRLKGIVRDSDVIRCLIKT</sequence>
<evidence type="ECO:0000259" key="5">
    <source>
        <dbReference type="PROSITE" id="PS51371"/>
    </source>
</evidence>
<dbReference type="InterPro" id="IPR000644">
    <property type="entry name" value="CBS_dom"/>
</dbReference>